<dbReference type="Proteomes" id="UP000297245">
    <property type="component" value="Unassembled WGS sequence"/>
</dbReference>
<accession>A0A4S8MMV5</accession>
<dbReference type="EMBL" id="ML179061">
    <property type="protein sequence ID" value="THV04021.1"/>
    <property type="molecule type" value="Genomic_DNA"/>
</dbReference>
<name>A0A4S8MMV5_DENBC</name>
<evidence type="ECO:0000313" key="1">
    <source>
        <dbReference type="EMBL" id="THV04021.1"/>
    </source>
</evidence>
<organism evidence="1 2">
    <name type="scientific">Dendrothele bispora (strain CBS 962.96)</name>
    <dbReference type="NCBI Taxonomy" id="1314807"/>
    <lineage>
        <taxon>Eukaryota</taxon>
        <taxon>Fungi</taxon>
        <taxon>Dikarya</taxon>
        <taxon>Basidiomycota</taxon>
        <taxon>Agaricomycotina</taxon>
        <taxon>Agaricomycetes</taxon>
        <taxon>Agaricomycetidae</taxon>
        <taxon>Agaricales</taxon>
        <taxon>Agaricales incertae sedis</taxon>
        <taxon>Dendrothele</taxon>
    </lineage>
</organism>
<reference evidence="1 2" key="1">
    <citation type="journal article" date="2019" name="Nat. Ecol. Evol.">
        <title>Megaphylogeny resolves global patterns of mushroom evolution.</title>
        <authorList>
            <person name="Varga T."/>
            <person name="Krizsan K."/>
            <person name="Foldi C."/>
            <person name="Dima B."/>
            <person name="Sanchez-Garcia M."/>
            <person name="Sanchez-Ramirez S."/>
            <person name="Szollosi G.J."/>
            <person name="Szarkandi J.G."/>
            <person name="Papp V."/>
            <person name="Albert L."/>
            <person name="Andreopoulos W."/>
            <person name="Angelini C."/>
            <person name="Antonin V."/>
            <person name="Barry K.W."/>
            <person name="Bougher N.L."/>
            <person name="Buchanan P."/>
            <person name="Buyck B."/>
            <person name="Bense V."/>
            <person name="Catcheside P."/>
            <person name="Chovatia M."/>
            <person name="Cooper J."/>
            <person name="Damon W."/>
            <person name="Desjardin D."/>
            <person name="Finy P."/>
            <person name="Geml J."/>
            <person name="Haridas S."/>
            <person name="Hughes K."/>
            <person name="Justo A."/>
            <person name="Karasinski D."/>
            <person name="Kautmanova I."/>
            <person name="Kiss B."/>
            <person name="Kocsube S."/>
            <person name="Kotiranta H."/>
            <person name="LaButti K.M."/>
            <person name="Lechner B.E."/>
            <person name="Liimatainen K."/>
            <person name="Lipzen A."/>
            <person name="Lukacs Z."/>
            <person name="Mihaltcheva S."/>
            <person name="Morgado L.N."/>
            <person name="Niskanen T."/>
            <person name="Noordeloos M.E."/>
            <person name="Ohm R.A."/>
            <person name="Ortiz-Santana B."/>
            <person name="Ovrebo C."/>
            <person name="Racz N."/>
            <person name="Riley R."/>
            <person name="Savchenko A."/>
            <person name="Shiryaev A."/>
            <person name="Soop K."/>
            <person name="Spirin V."/>
            <person name="Szebenyi C."/>
            <person name="Tomsovsky M."/>
            <person name="Tulloss R.E."/>
            <person name="Uehling J."/>
            <person name="Grigoriev I.V."/>
            <person name="Vagvolgyi C."/>
            <person name="Papp T."/>
            <person name="Martin F.M."/>
            <person name="Miettinen O."/>
            <person name="Hibbett D.S."/>
            <person name="Nagy L.G."/>
        </authorList>
    </citation>
    <scope>NUCLEOTIDE SEQUENCE [LARGE SCALE GENOMIC DNA]</scope>
    <source>
        <strain evidence="1 2">CBS 962.96</strain>
    </source>
</reference>
<evidence type="ECO:0000313" key="2">
    <source>
        <dbReference type="Proteomes" id="UP000297245"/>
    </source>
</evidence>
<protein>
    <submittedName>
        <fullName evidence="1">Uncharacterized protein</fullName>
    </submittedName>
</protein>
<sequence length="260" mass="28534">MTRLHVQILPSPTAMNSELTLNNDAVKKFKNTYIAKSAPVHAHRAVPSLCDGNSSTPTSGFVSCAAVASAAVTRAIKFETKTKVNSDIEFFRAPKMFATSSVPSSTNSDSEEESDSEWYSHDILSLSIPSFLLSSPNVSQPPSLPLTHSPYPTLSSHCQTRIHCMRRQFSLHSTASKDIGMGVYEHDSARFSRASKIMASREIENQGAPSFDSLLAVNGGRRFKPTVMRWSYTTDPEQGHCFDDIGFRHKRCQAFAPAGT</sequence>
<proteinExistence type="predicted"/>
<dbReference type="AlphaFoldDB" id="A0A4S8MMV5"/>
<keyword evidence="2" id="KW-1185">Reference proteome</keyword>
<gene>
    <name evidence="1" type="ORF">K435DRAFT_835597</name>
</gene>